<dbReference type="Gene3D" id="2.60.120.10">
    <property type="entry name" value="Jelly Rolls"/>
    <property type="match status" value="1"/>
</dbReference>
<reference evidence="2 3" key="1">
    <citation type="submission" date="2023-07" db="EMBL/GenBank/DDBJ databases">
        <title>Genomic Encyclopedia of Type Strains, Phase IV (KMG-IV): sequencing the most valuable type-strain genomes for metagenomic binning, comparative biology and taxonomic classification.</title>
        <authorList>
            <person name="Goeker M."/>
        </authorList>
    </citation>
    <scope>NUCLEOTIDE SEQUENCE [LARGE SCALE GENOMIC DNA]</scope>
    <source>
        <strain evidence="2 3">DSM 16784</strain>
    </source>
</reference>
<sequence length="135" mass="15275">MPMISELGKFPIDGPKSREMKKFYKLNDEDSIKMISGKHTPVLLSIWASNDVMQFGTIKVLTGGVGPQQTEYDIHAGDAVFYSLSGTMTFYIPNRQETHLVEEGDFMFIPANERYKIINYTGKTIEAVFIIAPQF</sequence>
<proteinExistence type="predicted"/>
<dbReference type="InterPro" id="IPR013096">
    <property type="entry name" value="Cupin_2"/>
</dbReference>
<gene>
    <name evidence="2" type="ORF">J2S15_002229</name>
</gene>
<evidence type="ECO:0000313" key="2">
    <source>
        <dbReference type="EMBL" id="MDQ0361482.1"/>
    </source>
</evidence>
<dbReference type="RefSeq" id="WP_307408238.1">
    <property type="nucleotide sequence ID" value="NZ_JAUSUR010000003.1"/>
</dbReference>
<dbReference type="SUPFAM" id="SSF51182">
    <property type="entry name" value="RmlC-like cupins"/>
    <property type="match status" value="1"/>
</dbReference>
<evidence type="ECO:0000259" key="1">
    <source>
        <dbReference type="Pfam" id="PF07883"/>
    </source>
</evidence>
<dbReference type="InterPro" id="IPR011051">
    <property type="entry name" value="RmlC_Cupin_sf"/>
</dbReference>
<dbReference type="CDD" id="cd02208">
    <property type="entry name" value="cupin_RmlC-like"/>
    <property type="match status" value="1"/>
</dbReference>
<protein>
    <submittedName>
        <fullName evidence="2">Mannose-6-phosphate isomerase-like protein (Cupin superfamily)</fullName>
    </submittedName>
</protein>
<comment type="caution">
    <text evidence="2">The sequence shown here is derived from an EMBL/GenBank/DDBJ whole genome shotgun (WGS) entry which is preliminary data.</text>
</comment>
<feature type="domain" description="Cupin type-2" evidence="1">
    <location>
        <begin position="69"/>
        <end position="130"/>
    </location>
</feature>
<dbReference type="Pfam" id="PF07883">
    <property type="entry name" value="Cupin_2"/>
    <property type="match status" value="1"/>
</dbReference>
<name>A0ABU0E3K7_9FIRM</name>
<dbReference type="InterPro" id="IPR014710">
    <property type="entry name" value="RmlC-like_jellyroll"/>
</dbReference>
<dbReference type="EMBL" id="JAUSUR010000003">
    <property type="protein sequence ID" value="MDQ0361482.1"/>
    <property type="molecule type" value="Genomic_DNA"/>
</dbReference>
<evidence type="ECO:0000313" key="3">
    <source>
        <dbReference type="Proteomes" id="UP001230220"/>
    </source>
</evidence>
<dbReference type="Proteomes" id="UP001230220">
    <property type="component" value="Unassembled WGS sequence"/>
</dbReference>
<organism evidence="2 3">
    <name type="scientific">Breznakia pachnodae</name>
    <dbReference type="NCBI Taxonomy" id="265178"/>
    <lineage>
        <taxon>Bacteria</taxon>
        <taxon>Bacillati</taxon>
        <taxon>Bacillota</taxon>
        <taxon>Erysipelotrichia</taxon>
        <taxon>Erysipelotrichales</taxon>
        <taxon>Erysipelotrichaceae</taxon>
        <taxon>Breznakia</taxon>
    </lineage>
</organism>
<accession>A0ABU0E3K7</accession>
<keyword evidence="3" id="KW-1185">Reference proteome</keyword>